<feature type="compositionally biased region" description="Basic and acidic residues" evidence="1">
    <location>
        <begin position="668"/>
        <end position="677"/>
    </location>
</feature>
<feature type="region of interest" description="Disordered" evidence="1">
    <location>
        <begin position="1827"/>
        <end position="1852"/>
    </location>
</feature>
<feature type="compositionally biased region" description="Basic and acidic residues" evidence="1">
    <location>
        <begin position="1719"/>
        <end position="1732"/>
    </location>
</feature>
<feature type="compositionally biased region" description="Low complexity" evidence="1">
    <location>
        <begin position="802"/>
        <end position="814"/>
    </location>
</feature>
<dbReference type="EMBL" id="JACEFO010001734">
    <property type="protein sequence ID" value="KAF8714914.1"/>
    <property type="molecule type" value="Genomic_DNA"/>
</dbReference>
<feature type="compositionally biased region" description="Basic and acidic residues" evidence="1">
    <location>
        <begin position="248"/>
        <end position="260"/>
    </location>
</feature>
<feature type="domain" description="Retrotransposon gag" evidence="2">
    <location>
        <begin position="1240"/>
        <end position="1323"/>
    </location>
</feature>
<dbReference type="PANTHER" id="PTHR33223">
    <property type="entry name" value="CCHC-TYPE DOMAIN-CONTAINING PROTEIN"/>
    <property type="match status" value="1"/>
</dbReference>
<feature type="region of interest" description="Disordered" evidence="1">
    <location>
        <begin position="798"/>
        <end position="849"/>
    </location>
</feature>
<feature type="compositionally biased region" description="Basic and acidic residues" evidence="1">
    <location>
        <begin position="1130"/>
        <end position="1143"/>
    </location>
</feature>
<feature type="region of interest" description="Disordered" evidence="1">
    <location>
        <begin position="970"/>
        <end position="1021"/>
    </location>
</feature>
<feature type="region of interest" description="Disordered" evidence="1">
    <location>
        <begin position="1082"/>
        <end position="1181"/>
    </location>
</feature>
<feature type="compositionally biased region" description="Basic residues" evidence="1">
    <location>
        <begin position="815"/>
        <end position="830"/>
    </location>
</feature>
<comment type="caution">
    <text evidence="3">The sequence shown here is derived from an EMBL/GenBank/DDBJ whole genome shotgun (WGS) entry which is preliminary data.</text>
</comment>
<evidence type="ECO:0000259" key="2">
    <source>
        <dbReference type="Pfam" id="PF03732"/>
    </source>
</evidence>
<dbReference type="Proteomes" id="UP000636709">
    <property type="component" value="Unassembled WGS sequence"/>
</dbReference>
<proteinExistence type="predicted"/>
<feature type="region of interest" description="Disordered" evidence="1">
    <location>
        <begin position="234"/>
        <end position="291"/>
    </location>
</feature>
<feature type="compositionally biased region" description="Basic and acidic residues" evidence="1">
    <location>
        <begin position="488"/>
        <end position="514"/>
    </location>
</feature>
<feature type="compositionally biased region" description="Basic residues" evidence="1">
    <location>
        <begin position="398"/>
        <end position="407"/>
    </location>
</feature>
<dbReference type="PANTHER" id="PTHR33223:SF8">
    <property type="entry name" value="OS04G0172440 PROTEIN"/>
    <property type="match status" value="1"/>
</dbReference>
<feature type="compositionally biased region" description="Basic and acidic residues" evidence="1">
    <location>
        <begin position="1359"/>
        <end position="1370"/>
    </location>
</feature>
<evidence type="ECO:0000256" key="1">
    <source>
        <dbReference type="SAM" id="MobiDB-lite"/>
    </source>
</evidence>
<evidence type="ECO:0000313" key="4">
    <source>
        <dbReference type="Proteomes" id="UP000636709"/>
    </source>
</evidence>
<sequence>MATTLSVHTATPCDRDACIDDPNAQKLATSRPHHKRPSLDTRDAPNQLRCSPAVGSGPRRTKPTTPFDFSRSPEKQKERKERGAFVRGQARDVLTSRRVARSGRACIDVFPFTSSDIFTGAAHVLLVRSMVATTPARPCCYIESVVSSVLLVVAPAMALDARSLPAVSVPISDLQNVGTARPWTRKNGGGDASETKTTAAVAVDVPAALWSDEGRMKRELVAWARAKHGPEWLNGHWPRGGGASTGNEARELRPPPERRPLLMLSAQIRGPTRGHYDDTTNDRELPSPSRVPLTLERKSRGYRSPSSGRLRRARDHWLRSRDDWPYDTFIPRHDGLPLRSKRGVTTPRHRPTPRRRHRSNPLATVALLKTLPGYCANYFTTLSVPGTPQTSRKDPRRTTGRARRHPHPRVGMAMVEPAPVRRALAPASGVLQSRRTPPVLPSPRVVLLAQSCYTAPRRRLPLLLTRPPPPPSPCGAAALMALLSGTNEDGRRGTSDADTDRAPLEPREKGKDGPQVDPQAGALRAQVEACDKSTPREACSSGNNEEPRSLSSVSDLTDPTCTPHLPVNPMGMGLGQILNPSRVMGFLTGMSHPCEHGPGMAKPSGFVPVAIPTPDHQQVNDGDVHAVSRSLKARFSLAYASRNVSTTNTHGRGSPCNGGGRDDDDDDRSTHTQRQESTRTLSLLTRYWHSAQSPTQGLGSFSPSPTLLVLPYYEQHETRCYAPLLDVRPRGRNQDKPLRPKLFTQTHHRSEWLAAQSLGPALRNFRFTIPDGIKQSVPSGIRDLATGNDYLMRIISRGPSNRPEAPQLPAAAPQWRRRPGPRTRRAHAARRVADTNNTPPARDGGAPQWAPRAEAMPFLPAAVDGQRAAPPSPNLYGLRNNAVVYASSVSTNISHHLASVRYLIASTPNDFYPESKEEYALGQEFPGWDYSGLCDPEAFLTFQAAADYFFGYSDIEYDPTRECFAVDAERGSDGHTTNDDDGVDPMGAQPPDLQDRSPQGDEPRSHHQAQDAHELDDGDEQTCHPHVERLARARILTDGGNNDPFTLPRASQKLITAVALLRAMPQPTTPEGRKLHREAQALPRAQPPVYATPRFRGVSIGGVLSNQRRTGEPRTPTTETRTPRIPVRSRLQDTRSALDDGDARNFLNQRRQQEEAAARQPRHNDQRHDDRDGDRTPEPARTRMFSRSFRMALIPLWFRQPTTITKYSGETDPRVWLNDYRLACQLGRATDDTMIIRNLPFHLADSTRMWLEHLPLNRIHDWNDLVETFVGNFQGTYVRPENTWDLRGCNQKPGESLRNFIWRFSKRYTELPNIIDTQIIHSFFESTTSYNLICKLGRNPPFPTLQIRFGGGGGQRHLQRQEGKAPRGDVRGGQQAKDPLEEVKSRRATMTNEVPTVDPNHKGPQDPPCGGGVSDADGYPKDPPTEILANAWNIQQLMRVGPTLARTIPPSDTASLSLLDPKSATAGKHESRNGLLPPKGYDIAKSPVVPAAVIFVQEEDALPPSGQSYGHFAQATRACFPHVGHDSYVCHHYPRGAGHVEGTLEASPLEGRKSPVVRHPRSTESRALDGWTKVPRSRDPTRGSIEPSTSIERGRPTLIEQGMDIRSNYPLPTHPSIHGSISIVGSTGRLLLSPSKGTPRNEEKIGTSRAKRGSGVLTIASGATPRGCAKPAKGEGESKDPSTNASLRRIASFSRRGSGATRGHIDERVEPSSAAQQEAHYDDTPDDRELPSRSRVPLTLERKCPSRLPLTLERASPSRSRPLAALEGRRTGNSARGPAMHSFHDMMARLCGQKEESLHHATALRRGKDIGQIRSPQPGYRANYFMTLSVPGTPQASRKDPRRTTGRARRHPHPRVISLEATPEFEDAIPARIVHDVGSTVHLATSAPRTHMYDLPHPWSIKGEGEPMQRRRARRQRRQDLLTRYWHSAQSPTQGLGGFSPSPTLLVLPYYEQHETRCYAPLLDVRPRGRNQDKTLRPEFNPRNPPSERVADSAITC</sequence>
<feature type="region of interest" description="Disordered" evidence="1">
    <location>
        <begin position="644"/>
        <end position="678"/>
    </location>
</feature>
<dbReference type="OrthoDB" id="693243at2759"/>
<organism evidence="3 4">
    <name type="scientific">Digitaria exilis</name>
    <dbReference type="NCBI Taxonomy" id="1010633"/>
    <lineage>
        <taxon>Eukaryota</taxon>
        <taxon>Viridiplantae</taxon>
        <taxon>Streptophyta</taxon>
        <taxon>Embryophyta</taxon>
        <taxon>Tracheophyta</taxon>
        <taxon>Spermatophyta</taxon>
        <taxon>Magnoliopsida</taxon>
        <taxon>Liliopsida</taxon>
        <taxon>Poales</taxon>
        <taxon>Poaceae</taxon>
        <taxon>PACMAD clade</taxon>
        <taxon>Panicoideae</taxon>
        <taxon>Panicodae</taxon>
        <taxon>Paniceae</taxon>
        <taxon>Anthephorinae</taxon>
        <taxon>Digitaria</taxon>
    </lineage>
</organism>
<feature type="compositionally biased region" description="Basic and acidic residues" evidence="1">
    <location>
        <begin position="993"/>
        <end position="1021"/>
    </location>
</feature>
<feature type="region of interest" description="Disordered" evidence="1">
    <location>
        <begin position="23"/>
        <end position="83"/>
    </location>
</feature>
<feature type="region of interest" description="Disordered" evidence="1">
    <location>
        <begin position="486"/>
        <end position="563"/>
    </location>
</feature>
<keyword evidence="4" id="KW-1185">Reference proteome</keyword>
<feature type="compositionally biased region" description="Low complexity" evidence="1">
    <location>
        <begin position="1113"/>
        <end position="1128"/>
    </location>
</feature>
<feature type="region of interest" description="Disordered" evidence="1">
    <location>
        <begin position="1968"/>
        <end position="1997"/>
    </location>
</feature>
<gene>
    <name evidence="3" type="ORF">HU200_027450</name>
</gene>
<name>A0A835BXK8_9POAL</name>
<feature type="region of interest" description="Disordered" evidence="1">
    <location>
        <begin position="384"/>
        <end position="407"/>
    </location>
</feature>
<feature type="region of interest" description="Disordered" evidence="1">
    <location>
        <begin position="337"/>
        <end position="358"/>
    </location>
</feature>
<feature type="region of interest" description="Disordered" evidence="1">
    <location>
        <begin position="1347"/>
        <end position="1420"/>
    </location>
</feature>
<dbReference type="Pfam" id="PF03732">
    <property type="entry name" value="Retrotrans_gag"/>
    <property type="match status" value="1"/>
</dbReference>
<feature type="compositionally biased region" description="Basic and acidic residues" evidence="1">
    <location>
        <begin position="274"/>
        <end position="285"/>
    </location>
</feature>
<feature type="compositionally biased region" description="Polar residues" evidence="1">
    <location>
        <begin position="540"/>
        <end position="560"/>
    </location>
</feature>
<feature type="compositionally biased region" description="Basic and acidic residues" evidence="1">
    <location>
        <begin position="71"/>
        <end position="83"/>
    </location>
</feature>
<evidence type="ECO:0000313" key="3">
    <source>
        <dbReference type="EMBL" id="KAF8714914.1"/>
    </source>
</evidence>
<reference evidence="3" key="1">
    <citation type="submission" date="2020-07" db="EMBL/GenBank/DDBJ databases">
        <title>Genome sequence and genetic diversity analysis of an under-domesticated orphan crop, white fonio (Digitaria exilis).</title>
        <authorList>
            <person name="Bennetzen J.L."/>
            <person name="Chen S."/>
            <person name="Ma X."/>
            <person name="Wang X."/>
            <person name="Yssel A.E.J."/>
            <person name="Chaluvadi S.R."/>
            <person name="Johnson M."/>
            <person name="Gangashetty P."/>
            <person name="Hamidou F."/>
            <person name="Sanogo M.D."/>
            <person name="Zwaenepoel A."/>
            <person name="Wallace J."/>
            <person name="Van De Peer Y."/>
            <person name="Van Deynze A."/>
        </authorList>
    </citation>
    <scope>NUCLEOTIDE SEQUENCE</scope>
    <source>
        <tissue evidence="3">Leaves</tissue>
    </source>
</reference>
<feature type="compositionally biased region" description="Basic and acidic residues" evidence="1">
    <location>
        <begin position="1151"/>
        <end position="1181"/>
    </location>
</feature>
<accession>A0A835BXK8</accession>
<feature type="region of interest" description="Disordered" evidence="1">
    <location>
        <begin position="1629"/>
        <end position="1777"/>
    </location>
</feature>
<dbReference type="InterPro" id="IPR005162">
    <property type="entry name" value="Retrotrans_gag_dom"/>
</dbReference>
<feature type="region of interest" description="Disordered" evidence="1">
    <location>
        <begin position="1551"/>
        <end position="1596"/>
    </location>
</feature>
<feature type="compositionally biased region" description="Basic and acidic residues" evidence="1">
    <location>
        <begin position="1968"/>
        <end position="1977"/>
    </location>
</feature>
<feature type="compositionally biased region" description="Basic residues" evidence="1">
    <location>
        <begin position="339"/>
        <end position="358"/>
    </location>
</feature>
<protein>
    <recommendedName>
        <fullName evidence="2">Retrotransposon gag domain-containing protein</fullName>
    </recommendedName>
</protein>